<keyword evidence="4" id="KW-0805">Transcription regulation</keyword>
<evidence type="ECO:0000256" key="5">
    <source>
        <dbReference type="ARBA" id="ARBA00023163"/>
    </source>
</evidence>
<dbReference type="SMART" id="SM01114">
    <property type="entry name" value="CXC"/>
    <property type="match status" value="1"/>
</dbReference>
<dbReference type="CDD" id="cd10519">
    <property type="entry name" value="SET_EZH"/>
    <property type="match status" value="1"/>
</dbReference>
<evidence type="ECO:0000256" key="4">
    <source>
        <dbReference type="ARBA" id="ARBA00023015"/>
    </source>
</evidence>
<keyword evidence="2" id="KW-0808">Transferase</keyword>
<keyword evidence="3" id="KW-0949">S-adenosyl-L-methionine</keyword>
<evidence type="ECO:0000256" key="1">
    <source>
        <dbReference type="ARBA" id="ARBA00022603"/>
    </source>
</evidence>
<dbReference type="GO" id="GO:0140951">
    <property type="term" value="F:histone H3K27 trimethyltransferase activity"/>
    <property type="evidence" value="ECO:0007669"/>
    <property type="project" value="UniProtKB-EC"/>
</dbReference>
<keyword evidence="1" id="KW-0489">Methyltransferase</keyword>
<dbReference type="Proteomes" id="UP001485043">
    <property type="component" value="Unassembled WGS sequence"/>
</dbReference>
<dbReference type="PROSITE" id="PS51633">
    <property type="entry name" value="CXC"/>
    <property type="match status" value="1"/>
</dbReference>
<dbReference type="InterPro" id="IPR033467">
    <property type="entry name" value="Tesmin/TSO1-like_CXC"/>
</dbReference>
<evidence type="ECO:0000313" key="10">
    <source>
        <dbReference type="EMBL" id="KAK9863944.1"/>
    </source>
</evidence>
<proteinExistence type="predicted"/>
<dbReference type="GO" id="GO:0003682">
    <property type="term" value="F:chromatin binding"/>
    <property type="evidence" value="ECO:0007669"/>
    <property type="project" value="TreeGrafter"/>
</dbReference>
<evidence type="ECO:0008006" key="12">
    <source>
        <dbReference type="Google" id="ProtNLM"/>
    </source>
</evidence>
<gene>
    <name evidence="10" type="ORF">WJX84_005449</name>
</gene>
<feature type="domain" description="CXC" evidence="9">
    <location>
        <begin position="470"/>
        <end position="574"/>
    </location>
</feature>
<dbReference type="InterPro" id="IPR001214">
    <property type="entry name" value="SET_dom"/>
</dbReference>
<dbReference type="InterPro" id="IPR041355">
    <property type="entry name" value="Pre-SET_CXC"/>
</dbReference>
<dbReference type="Gene3D" id="2.170.270.10">
    <property type="entry name" value="SET domain"/>
    <property type="match status" value="1"/>
</dbReference>
<reference evidence="10 11" key="1">
    <citation type="journal article" date="2024" name="Nat. Commun.">
        <title>Phylogenomics reveals the evolutionary origins of lichenization in chlorophyte algae.</title>
        <authorList>
            <person name="Puginier C."/>
            <person name="Libourel C."/>
            <person name="Otte J."/>
            <person name="Skaloud P."/>
            <person name="Haon M."/>
            <person name="Grisel S."/>
            <person name="Petersen M."/>
            <person name="Berrin J.G."/>
            <person name="Delaux P.M."/>
            <person name="Dal Grande F."/>
            <person name="Keller J."/>
        </authorList>
    </citation>
    <scope>NUCLEOTIDE SEQUENCE [LARGE SCALE GENOMIC DNA]</scope>
    <source>
        <strain evidence="10 11">SAG 2523</strain>
    </source>
</reference>
<dbReference type="Pfam" id="PF00856">
    <property type="entry name" value="SET"/>
    <property type="match status" value="1"/>
</dbReference>
<evidence type="ECO:0000256" key="2">
    <source>
        <dbReference type="ARBA" id="ARBA00022679"/>
    </source>
</evidence>
<feature type="compositionally biased region" description="Low complexity" evidence="7">
    <location>
        <begin position="383"/>
        <end position="399"/>
    </location>
</feature>
<protein>
    <recommendedName>
        <fullName evidence="12">[Histone H3]-lysine(27) N-trimethyltransferase</fullName>
    </recommendedName>
</protein>
<evidence type="ECO:0000259" key="8">
    <source>
        <dbReference type="PROSITE" id="PS50280"/>
    </source>
</evidence>
<evidence type="ECO:0000256" key="7">
    <source>
        <dbReference type="SAM" id="MobiDB-lite"/>
    </source>
</evidence>
<keyword evidence="11" id="KW-1185">Reference proteome</keyword>
<dbReference type="InterPro" id="IPR046341">
    <property type="entry name" value="SET_dom_sf"/>
</dbReference>
<dbReference type="PROSITE" id="PS50280">
    <property type="entry name" value="SET"/>
    <property type="match status" value="1"/>
</dbReference>
<evidence type="ECO:0000259" key="9">
    <source>
        <dbReference type="PROSITE" id="PS51633"/>
    </source>
</evidence>
<feature type="domain" description="SET" evidence="8">
    <location>
        <begin position="581"/>
        <end position="696"/>
    </location>
</feature>
<dbReference type="FunFam" id="2.170.270.10:FF:000001">
    <property type="entry name" value="Putative histone-lysine N-methyltransferase EZH2"/>
    <property type="match status" value="1"/>
</dbReference>
<name>A0AAW1T372_9CHLO</name>
<evidence type="ECO:0000313" key="11">
    <source>
        <dbReference type="Proteomes" id="UP001485043"/>
    </source>
</evidence>
<dbReference type="GO" id="GO:0031507">
    <property type="term" value="P:heterochromatin formation"/>
    <property type="evidence" value="ECO:0007669"/>
    <property type="project" value="TreeGrafter"/>
</dbReference>
<dbReference type="Pfam" id="PF18264">
    <property type="entry name" value="preSET_CXC"/>
    <property type="match status" value="1"/>
</dbReference>
<sequence length="708" mass="77843">MTPRSGGREVVIQLQSAANTTSWRDAVLFRSLRMERNANELKPVLEGDALRKAVNRKVASFRKAYAEAQRQEAQQILARNKDRSYAWLQTAVSEANGRDCKELGPQGKSTPVSVVAAGTVAAISQRADSSITDDRPAAAATPLRLQRVRSKIDLAGQADFEAYVLPKARTIPPYKSWIYLMRNELASETGRRMFYTDKTGETIPASDSEEELPGNMVLDGIYRQQQEHILLGTIQEFGKNPQVMRILAEKLDANVATVETRLQELHAEEAGLDPAPGRPTSFPEVLRPLDAAFCRRCCAYACLAHQGGQVKPKALQPAAQRLAGPVTPCGPHCWRSAPAAADKPQEQMPGKMQEPQAKRARLLGPNEEPLDSFKDGLQPTRPASSASATEGAESEAAGSKTDPWPSIQEEMLQKGFAMYGRDPCRIARLIGSASVTCQKVHGRLEAGGSQFPPLPALPRKPAFIPRKRNDSKVASARLAHPSTQPWPQYTPCQCLGPCGKDCSCLASKNFCEKFCGCDAGCAFRFQGCVCQSGCRTKACPCYAAGHECDPDICQGCAATCELGKDAGRPCNNMRLRLRQHKRIAMGLSRIAGWGAFLQENAKKGELLGEYTGELINQAEADRRGKVYDRDDNSYLFNLNKEWVIDARQRGNKLRFANHNVDPNSLAEILMVDGDHRVGIFARRDIPAGAELFYDYRYDNLLAPQWAHA</sequence>
<feature type="region of interest" description="Disordered" evidence="7">
    <location>
        <begin position="334"/>
        <end position="405"/>
    </location>
</feature>
<organism evidence="10 11">
    <name type="scientific">Apatococcus fuscideae</name>
    <dbReference type="NCBI Taxonomy" id="2026836"/>
    <lineage>
        <taxon>Eukaryota</taxon>
        <taxon>Viridiplantae</taxon>
        <taxon>Chlorophyta</taxon>
        <taxon>core chlorophytes</taxon>
        <taxon>Trebouxiophyceae</taxon>
        <taxon>Chlorellales</taxon>
        <taxon>Chlorellaceae</taxon>
        <taxon>Apatococcus</taxon>
    </lineage>
</organism>
<dbReference type="GO" id="GO:0032259">
    <property type="term" value="P:methylation"/>
    <property type="evidence" value="ECO:0007669"/>
    <property type="project" value="UniProtKB-KW"/>
</dbReference>
<dbReference type="EMBL" id="JALJOV010000411">
    <property type="protein sequence ID" value="KAK9863944.1"/>
    <property type="molecule type" value="Genomic_DNA"/>
</dbReference>
<comment type="catalytic activity">
    <reaction evidence="6">
        <text>L-lysyl(27)-[histone H3] + 3 S-adenosyl-L-methionine = N(6),N(6),N(6)-trimethyl-L-lysyl(27)-[histone H3] + 3 S-adenosyl-L-homocysteine + 3 H(+)</text>
        <dbReference type="Rhea" id="RHEA:60292"/>
        <dbReference type="Rhea" id="RHEA-COMP:15535"/>
        <dbReference type="Rhea" id="RHEA-COMP:15548"/>
        <dbReference type="ChEBI" id="CHEBI:15378"/>
        <dbReference type="ChEBI" id="CHEBI:29969"/>
        <dbReference type="ChEBI" id="CHEBI:57856"/>
        <dbReference type="ChEBI" id="CHEBI:59789"/>
        <dbReference type="ChEBI" id="CHEBI:61961"/>
        <dbReference type="EC" id="2.1.1.356"/>
    </reaction>
</comment>
<keyword evidence="5" id="KW-0804">Transcription</keyword>
<dbReference type="InterPro" id="IPR026489">
    <property type="entry name" value="CXC_dom"/>
</dbReference>
<dbReference type="AlphaFoldDB" id="A0AAW1T372"/>
<dbReference type="SMART" id="SM00317">
    <property type="entry name" value="SET"/>
    <property type="match status" value="1"/>
</dbReference>
<dbReference type="SUPFAM" id="SSF82199">
    <property type="entry name" value="SET domain"/>
    <property type="match status" value="1"/>
</dbReference>
<evidence type="ECO:0000256" key="3">
    <source>
        <dbReference type="ARBA" id="ARBA00022691"/>
    </source>
</evidence>
<dbReference type="PANTHER" id="PTHR45747">
    <property type="entry name" value="HISTONE-LYSINE N-METHYLTRANSFERASE E(Z)"/>
    <property type="match status" value="1"/>
</dbReference>
<evidence type="ECO:0000256" key="6">
    <source>
        <dbReference type="ARBA" id="ARBA00048568"/>
    </source>
</evidence>
<accession>A0AAW1T372</accession>
<dbReference type="GO" id="GO:0005634">
    <property type="term" value="C:nucleus"/>
    <property type="evidence" value="ECO:0007669"/>
    <property type="project" value="TreeGrafter"/>
</dbReference>
<dbReference type="InterPro" id="IPR045318">
    <property type="entry name" value="EZH1/2-like"/>
</dbReference>
<comment type="caution">
    <text evidence="10">The sequence shown here is derived from an EMBL/GenBank/DDBJ whole genome shotgun (WGS) entry which is preliminary data.</text>
</comment>
<dbReference type="PANTHER" id="PTHR45747:SF4">
    <property type="entry name" value="HISTONE-LYSINE N-METHYLTRANSFERASE E(Z)"/>
    <property type="match status" value="1"/>
</dbReference>